<dbReference type="Pfam" id="PF22645">
    <property type="entry name" value="GKRP_SIS_N"/>
    <property type="match status" value="1"/>
</dbReference>
<dbReference type="InterPro" id="IPR040190">
    <property type="entry name" value="MURQ/GCKR"/>
</dbReference>
<sequence>MGLRITEQRNPITDDIDIVTPAEIFRLLGKVDAQLYASPSLADPGVRASIQRVADWVAEQGEDGKPVSVTMGGAGTSGRLAYFVARCLTERLAGTDAAPSLSFHYLIAGGDRALVRAQESAEDSSVLAVQDYARVAAGPAAKAYIGISAGMSAPYVAVQAVEAMHQGEGEIPTPRHVCIFGCNPPSQARAMPIEYLRTEGGEERGFRDILQELLTLSPSPSLSSSVINPIVAPEGIAGSSRMKGGTSTLIAMYAALLPPVLQRLGGAEASVTSEHVLDAVERGVGALYAAEGHADAMATLIEGAAEALAGDHSIVYCCEDIDDSIVAFIDASECPPTFGSGWHDVKCLIEGGWDRVLEGMGKTEAERDGLRDYHPLRYTSGDVEGETASVSEGDLVILIPQTPGWVPQWLRERRSTEAGRSESLSVVSLEIGVDTDMDVRVSVRAGAGGDTPSVCCPPPSALSAVVRHVCTKLCLNAITTGAHICRGKTLGNRMIDLSVSNSKLYVRACNLITEIVGGAGLTLGDGEAEAALLRSIYITDNIEPMLSLPVEDHIAKAVRMHKVLPVAVCLALLQAKGETVSVQGVRDTILTEPVVRNAVKALMKH</sequence>
<dbReference type="Proteomes" id="UP000265618">
    <property type="component" value="Unassembled WGS sequence"/>
</dbReference>
<keyword evidence="1" id="KW-0119">Carbohydrate metabolism</keyword>
<accession>A0A9K3GER1</accession>
<dbReference type="PANTHER" id="PTHR10088">
    <property type="entry name" value="GLUCOKINASE REGULATORY PROTEIN"/>
    <property type="match status" value="1"/>
</dbReference>
<dbReference type="GO" id="GO:0019899">
    <property type="term" value="F:enzyme binding"/>
    <property type="evidence" value="ECO:0007669"/>
    <property type="project" value="TreeGrafter"/>
</dbReference>
<protein>
    <recommendedName>
        <fullName evidence="2">SIS domain-containing protein</fullName>
    </recommendedName>
</protein>
<evidence type="ECO:0000259" key="2">
    <source>
        <dbReference type="Pfam" id="PF22645"/>
    </source>
</evidence>
<evidence type="ECO:0000256" key="1">
    <source>
        <dbReference type="ARBA" id="ARBA00023277"/>
    </source>
</evidence>
<dbReference type="GO" id="GO:1901135">
    <property type="term" value="P:carbohydrate derivative metabolic process"/>
    <property type="evidence" value="ECO:0007669"/>
    <property type="project" value="InterPro"/>
</dbReference>
<evidence type="ECO:0000313" key="4">
    <source>
        <dbReference type="Proteomes" id="UP000265618"/>
    </source>
</evidence>
<dbReference type="Pfam" id="PF20741">
    <property type="entry name" value="GKRP-like_C"/>
    <property type="match status" value="1"/>
</dbReference>
<dbReference type="GO" id="GO:0009750">
    <property type="term" value="P:response to fructose"/>
    <property type="evidence" value="ECO:0007669"/>
    <property type="project" value="TreeGrafter"/>
</dbReference>
<evidence type="ECO:0000313" key="3">
    <source>
        <dbReference type="EMBL" id="GIQ79815.1"/>
    </source>
</evidence>
<dbReference type="Gene3D" id="3.40.50.10490">
    <property type="entry name" value="Glucose-6-phosphate isomerase like protein, domain 1"/>
    <property type="match status" value="2"/>
</dbReference>
<dbReference type="GO" id="GO:0070095">
    <property type="term" value="F:fructose-6-phosphate binding"/>
    <property type="evidence" value="ECO:0007669"/>
    <property type="project" value="TreeGrafter"/>
</dbReference>
<organism evidence="3 4">
    <name type="scientific">Kipferlia bialata</name>
    <dbReference type="NCBI Taxonomy" id="797122"/>
    <lineage>
        <taxon>Eukaryota</taxon>
        <taxon>Metamonada</taxon>
        <taxon>Carpediemonas-like organisms</taxon>
        <taxon>Kipferlia</taxon>
    </lineage>
</organism>
<dbReference type="SUPFAM" id="SSF53697">
    <property type="entry name" value="SIS domain"/>
    <property type="match status" value="2"/>
</dbReference>
<dbReference type="Gene3D" id="1.10.8.1080">
    <property type="match status" value="1"/>
</dbReference>
<gene>
    <name evidence="3" type="ORF">KIPB_000514</name>
</gene>
<dbReference type="GO" id="GO:0030246">
    <property type="term" value="F:carbohydrate binding"/>
    <property type="evidence" value="ECO:0007669"/>
    <property type="project" value="TreeGrafter"/>
</dbReference>
<dbReference type="OrthoDB" id="311172at2759"/>
<dbReference type="AlphaFoldDB" id="A0A9K3GER1"/>
<dbReference type="GO" id="GO:0042593">
    <property type="term" value="P:glucose homeostasis"/>
    <property type="evidence" value="ECO:0007669"/>
    <property type="project" value="TreeGrafter"/>
</dbReference>
<dbReference type="Gene3D" id="3.40.50.12620">
    <property type="match status" value="1"/>
</dbReference>
<dbReference type="PANTHER" id="PTHR10088:SF4">
    <property type="entry name" value="GLUCOKINASE REGULATORY PROTEIN"/>
    <property type="match status" value="1"/>
</dbReference>
<dbReference type="GO" id="GO:0004857">
    <property type="term" value="F:enzyme inhibitor activity"/>
    <property type="evidence" value="ECO:0007669"/>
    <property type="project" value="TreeGrafter"/>
</dbReference>
<name>A0A9K3GER1_9EUKA</name>
<dbReference type="EMBL" id="BDIP01000060">
    <property type="protein sequence ID" value="GIQ79815.1"/>
    <property type="molecule type" value="Genomic_DNA"/>
</dbReference>
<dbReference type="GO" id="GO:0005654">
    <property type="term" value="C:nucleoplasm"/>
    <property type="evidence" value="ECO:0007669"/>
    <property type="project" value="TreeGrafter"/>
</dbReference>
<dbReference type="GO" id="GO:0005829">
    <property type="term" value="C:cytosol"/>
    <property type="evidence" value="ECO:0007669"/>
    <property type="project" value="TreeGrafter"/>
</dbReference>
<comment type="caution">
    <text evidence="3">The sequence shown here is derived from an EMBL/GenBank/DDBJ whole genome shotgun (WGS) entry which is preliminary data.</text>
</comment>
<dbReference type="InterPro" id="IPR046348">
    <property type="entry name" value="SIS_dom_sf"/>
</dbReference>
<feature type="domain" description="SIS" evidence="2">
    <location>
        <begin position="59"/>
        <end position="159"/>
    </location>
</feature>
<dbReference type="InterPro" id="IPR001347">
    <property type="entry name" value="SIS_dom"/>
</dbReference>
<proteinExistence type="predicted"/>
<keyword evidence="4" id="KW-1185">Reference proteome</keyword>
<reference evidence="3 4" key="1">
    <citation type="journal article" date="2018" name="PLoS ONE">
        <title>The draft genome of Kipferlia bialata reveals reductive genome evolution in fornicate parasites.</title>
        <authorList>
            <person name="Tanifuji G."/>
            <person name="Takabayashi S."/>
            <person name="Kume K."/>
            <person name="Takagi M."/>
            <person name="Nakayama T."/>
            <person name="Kamikawa R."/>
            <person name="Inagaki Y."/>
            <person name="Hashimoto T."/>
        </authorList>
    </citation>
    <scope>NUCLEOTIDE SEQUENCE [LARGE SCALE GENOMIC DNA]</scope>
    <source>
        <strain evidence="3">NY0173</strain>
    </source>
</reference>